<dbReference type="InterPro" id="IPR000477">
    <property type="entry name" value="RT_dom"/>
</dbReference>
<keyword evidence="3" id="KW-0808">Transferase</keyword>
<feature type="domain" description="Reverse transcriptase" evidence="2">
    <location>
        <begin position="386"/>
        <end position="565"/>
    </location>
</feature>
<name>A0A699I6M2_TANCI</name>
<comment type="caution">
    <text evidence="3">The sequence shown here is derived from an EMBL/GenBank/DDBJ whole genome shotgun (WGS) entry which is preliminary data.</text>
</comment>
<dbReference type="PROSITE" id="PS50878">
    <property type="entry name" value="RT_POL"/>
    <property type="match status" value="1"/>
</dbReference>
<sequence length="732" mass="84257">MMPEDSYAYVEAVLQAPPSPDYVLGPEHPPTPLFVSEPVYPKFMPQEDDVLPAEEQPLPATVSPTTNSPGYIPESDLEEDLEEDLKEDDEDPKEDPANYPTDRDDDDEDVEEKSFGDEANDEEDEDKDVEEDDEHQASADSVPPPVHRVTARMSILSPPLPISLLPQPASPTYSLGYRAAMIRLRAESPSTFHLLPSCLTFEVNESSSAPTARPTGGFRANYGFVGTLDDDIRRDPKKKLNMLHKDRCAHARIARLIKSEARLSREAWVKSMEASDITRDEVMSIHTIVLAQQKWHQKEQQGQHQPEQQPPPLPLEDIRDSGTGVRRQAPPDRGACLLTPVPRFQELPLMCARMFSEESIRLRGRAPYRLAPSEMKELSNQLKEISDKGFIRPSSSPWGAPVLFVKKKDGLFQMCIDYRELKKLTVKNRYLLPRIDDLFDQLQGSSVYSKIDLRSGYHQLRVHEEDIPKTAFKTHYGHYELQVMPFCLTNVLAVFMDLMNRLCKPYLDKFVIVFIDDILIYSKSKEEHVENLKLILNFLKKEELYANFSKCEFWIPKVKFLGHVIDSQGIHVDLAKIESIKDWAYPKTPTEIHRSTKMRDHQEQRCYGSWLPCYGDLRTVITHESHKSKYSGSEKMYQDMKKLYWWPNIKADIATYVRKCLTCAKVKTEHQRQSGLLVQPEMLQWKWDNITMDFITKLPSQDYDTIWVIVDRLTKSAIFVLMIETDPIEKLA</sequence>
<feature type="compositionally biased region" description="Acidic residues" evidence="1">
    <location>
        <begin position="75"/>
        <end position="93"/>
    </location>
</feature>
<dbReference type="SUPFAM" id="SSF56672">
    <property type="entry name" value="DNA/RNA polymerases"/>
    <property type="match status" value="1"/>
</dbReference>
<dbReference type="Gene3D" id="1.10.340.70">
    <property type="match status" value="1"/>
</dbReference>
<gene>
    <name evidence="3" type="ORF">Tci_492063</name>
</gene>
<organism evidence="3">
    <name type="scientific">Tanacetum cinerariifolium</name>
    <name type="common">Dalmatian daisy</name>
    <name type="synonym">Chrysanthemum cinerariifolium</name>
    <dbReference type="NCBI Taxonomy" id="118510"/>
    <lineage>
        <taxon>Eukaryota</taxon>
        <taxon>Viridiplantae</taxon>
        <taxon>Streptophyta</taxon>
        <taxon>Embryophyta</taxon>
        <taxon>Tracheophyta</taxon>
        <taxon>Spermatophyta</taxon>
        <taxon>Magnoliopsida</taxon>
        <taxon>eudicotyledons</taxon>
        <taxon>Gunneridae</taxon>
        <taxon>Pentapetalae</taxon>
        <taxon>asterids</taxon>
        <taxon>campanulids</taxon>
        <taxon>Asterales</taxon>
        <taxon>Asteraceae</taxon>
        <taxon>Asteroideae</taxon>
        <taxon>Anthemideae</taxon>
        <taxon>Anthemidinae</taxon>
        <taxon>Tanacetum</taxon>
    </lineage>
</organism>
<dbReference type="Gene3D" id="3.30.70.270">
    <property type="match status" value="1"/>
</dbReference>
<evidence type="ECO:0000313" key="3">
    <source>
        <dbReference type="EMBL" id="GEZ20090.1"/>
    </source>
</evidence>
<dbReference type="CDD" id="cd01647">
    <property type="entry name" value="RT_LTR"/>
    <property type="match status" value="1"/>
</dbReference>
<dbReference type="GO" id="GO:0003964">
    <property type="term" value="F:RNA-directed DNA polymerase activity"/>
    <property type="evidence" value="ECO:0007669"/>
    <property type="project" value="UniProtKB-KW"/>
</dbReference>
<keyword evidence="3" id="KW-0695">RNA-directed DNA polymerase</keyword>
<dbReference type="PANTHER" id="PTHR24559:SF427">
    <property type="entry name" value="RNA-DIRECTED DNA POLYMERASE"/>
    <property type="match status" value="1"/>
</dbReference>
<evidence type="ECO:0000256" key="1">
    <source>
        <dbReference type="SAM" id="MobiDB-lite"/>
    </source>
</evidence>
<dbReference type="Pfam" id="PF17921">
    <property type="entry name" value="Integrase_H2C2"/>
    <property type="match status" value="1"/>
</dbReference>
<feature type="region of interest" description="Disordered" evidence="1">
    <location>
        <begin position="18"/>
        <end position="146"/>
    </location>
</feature>
<evidence type="ECO:0000259" key="2">
    <source>
        <dbReference type="PROSITE" id="PS50878"/>
    </source>
</evidence>
<dbReference type="InterPro" id="IPR041588">
    <property type="entry name" value="Integrase_H2C2"/>
</dbReference>
<dbReference type="AlphaFoldDB" id="A0A699I6M2"/>
<proteinExistence type="predicted"/>
<accession>A0A699I6M2</accession>
<feature type="region of interest" description="Disordered" evidence="1">
    <location>
        <begin position="293"/>
        <end position="336"/>
    </location>
</feature>
<dbReference type="InterPro" id="IPR053134">
    <property type="entry name" value="RNA-dir_DNA_polymerase"/>
</dbReference>
<protein>
    <submittedName>
        <fullName evidence="3">Putative reverse transcriptase domain-containing protein</fullName>
    </submittedName>
</protein>
<dbReference type="Gene3D" id="3.10.10.10">
    <property type="entry name" value="HIV Type 1 Reverse Transcriptase, subunit A, domain 1"/>
    <property type="match status" value="1"/>
</dbReference>
<reference evidence="3" key="1">
    <citation type="journal article" date="2019" name="Sci. Rep.">
        <title>Draft genome of Tanacetum cinerariifolium, the natural source of mosquito coil.</title>
        <authorList>
            <person name="Yamashiro T."/>
            <person name="Shiraishi A."/>
            <person name="Satake H."/>
            <person name="Nakayama K."/>
        </authorList>
    </citation>
    <scope>NUCLEOTIDE SEQUENCE</scope>
</reference>
<dbReference type="PANTHER" id="PTHR24559">
    <property type="entry name" value="TRANSPOSON TY3-I GAG-POL POLYPROTEIN"/>
    <property type="match status" value="1"/>
</dbReference>
<dbReference type="InterPro" id="IPR043128">
    <property type="entry name" value="Rev_trsase/Diguanyl_cyclase"/>
</dbReference>
<keyword evidence="3" id="KW-0548">Nucleotidyltransferase</keyword>
<dbReference type="EMBL" id="BKCJ010251660">
    <property type="protein sequence ID" value="GEZ20090.1"/>
    <property type="molecule type" value="Genomic_DNA"/>
</dbReference>
<feature type="compositionally biased region" description="Acidic residues" evidence="1">
    <location>
        <begin position="118"/>
        <end position="134"/>
    </location>
</feature>
<dbReference type="InterPro" id="IPR043502">
    <property type="entry name" value="DNA/RNA_pol_sf"/>
</dbReference>
<dbReference type="Pfam" id="PF00078">
    <property type="entry name" value="RVT_1"/>
    <property type="match status" value="1"/>
</dbReference>